<keyword evidence="3" id="KW-0808">Transferase</keyword>
<dbReference type="PANTHER" id="PTHR12271">
    <property type="entry name" value="POLY A POLYMERASE CID PAP -RELATED"/>
    <property type="match status" value="1"/>
</dbReference>
<dbReference type="SMART" id="SM00343">
    <property type="entry name" value="ZnF_C2HC"/>
    <property type="match status" value="2"/>
</dbReference>
<feature type="region of interest" description="Disordered" evidence="6">
    <location>
        <begin position="1014"/>
        <end position="1069"/>
    </location>
</feature>
<dbReference type="InterPro" id="IPR013087">
    <property type="entry name" value="Znf_C2H2_type"/>
</dbReference>
<feature type="compositionally biased region" description="Basic and acidic residues" evidence="6">
    <location>
        <begin position="926"/>
        <end position="945"/>
    </location>
</feature>
<evidence type="ECO:0000256" key="2">
    <source>
        <dbReference type="ARBA" id="ARBA00001946"/>
    </source>
</evidence>
<feature type="compositionally biased region" description="Basic and acidic residues" evidence="6">
    <location>
        <begin position="1741"/>
        <end position="1754"/>
    </location>
</feature>
<dbReference type="GO" id="GO:0008270">
    <property type="term" value="F:zinc ion binding"/>
    <property type="evidence" value="ECO:0007669"/>
    <property type="project" value="InterPro"/>
</dbReference>
<feature type="compositionally biased region" description="Low complexity" evidence="6">
    <location>
        <begin position="1813"/>
        <end position="1829"/>
    </location>
</feature>
<keyword evidence="5" id="KW-0460">Magnesium</keyword>
<comment type="cofactor">
    <cofactor evidence="1">
        <name>Mn(2+)</name>
        <dbReference type="ChEBI" id="CHEBI:29035"/>
    </cofactor>
</comment>
<sequence>MDRTPYQRRYPPRRNFHPVSAQGAPRYSGGAGSSGVAKPRIFENAVGEAQNQKGSSPLQSRPRINSESEKAQHNRKSYSFENFPIEMDNSEIIICEKYAVSLLQQPRFNAIFIRAGWSGRREITMCGMIDFGSSESVLRHAVKECVNKVEQCDYLVRQGERYPISECSVEYLNKHHIAVMDKVDGNFPHAVYWCTLCDYHMSSIQHVRSHFEQHEHFADEQRMRERVDLLEKLPQMTSGQMEAINMAISQLLEESDEVYRRGPIWQDRMELMDKVEKLLSRCVFEKLRVRGHVRPYGSTVTKTAIASSDLNVTIDIPGVDCSDAVETMKEVADLLNQGADGFEARFLAQTPMCIRLIMSDVCVRITWRRESGLKLGSLLATYAEVRPQYPELCRVVRKWAEISGIYSVEKRQGGLTSYGFDLMVLYFLQQRGLMPCLHEMRPMMVHEKRNPHVIDEYFDRRDLYENDITKITESFGALQEPWNLALLFVEFLRFFASRDHLNEVVQVVTKNVMTRDKTRWSRKLLQIADPFRTENVVTFTRAYQAFFFNCFLKSYLYFAIPQTTTGPMVDIKLYQKMAESPRKRRGKRKRGGPSTLGSEVRGERRFGGGAERTPLTVMENAASTSIDEDEYTTAADALVSEEQKEEVNRKIMESLMPDPDLLDLSQVVMDARVQATGRRQSKDEQAHLSISCVNGLLLRGAKQDVMSHLVAIAKAVTSNDAVAGCSIVDLPNRLCGSYRLPRGEAFFVPERSACGFLVNSQWTNKVREVKRVKKGICEITLHLAADHFLKILYCIQLFDTYPLRRLRERVEELKNWDNTSLIVMFGNESEHSNERKQFKLAEVCESIGLEVWTGYFKEESRTFVAIRSDKKLFEVDDLAVEEIDTPLLKECYVVRAVATLNPGEERQSTEDESMSKEEQVDCVTEQMKDDKRKSEKKVERAERRRQEKERAAKLLEKLVEEEKATLKKSLPEESDNDLNALVDDLISKVERLCKDPCNDGEKIDVLLQNATPKRKRTRNKVQFAEASTSKADVSRMDDKNVPCNSHGKPIASNGLEASKQSDDDVKNSDPDIKLRMETCLFYGIPLKDLNPVNVEIDDVGVYSRRTMYKIRDTYPVSIRRPLFAILERLELNSREFSERDRECEAMKERRRQEIRSARIRKKLRKYIGTEVKIKKVQMQGPNPFDSQGGITEKDWLPVVKAQDDDDDDDDELGLPYRAYANDDSSIEGSFDELDLSETVEKTEVEIERKVEVETTVQKPQSPQSPQQDKENRPKPLICYEDFFITMKKFDPTILKVKIDGLGKESFAYSFANAQNFNNGYKPYMLCSTCESSEHWSDACPLMTIPKVETIFYEKKEHEWMELDKVIIGTYEKDHVKEHRIETVGAMVERIREFLENDLKKKVRLDIFGSLVNGLGSGSSDVDICFRFEENEPPLEVDGVEIVREICQSLQKMKGLDKVYAITTAKVPIVKFVCPKFAFEGDISYYNVLALYNTQLLRTYCAWDRRVAPVGIWVKRWAKSCDFGDASRGSLSSYAIIILLIHYLQNCQPPVLPRLQEDFRNGEVKSVMVENHDVYYHKTIPGKTEWSKNTSSVAQLFVGFLDYFARFDFETQVVQIRRRKPLLKMEKDWSRAMCIEDPFDLHHNLGSGVTKKMFVFIARNIHNSRRRFMLPEMRREFLSKKGLPDDREMPPSLSDIYAATLLKECGMGAAPSDRQCRICHRIGHFAEACPKLHDDETTESQVETKDELVESDFRSQHGIRTPRKEPWLKKAPVGNNGETPPRSGQTQAGQTEGRGYQIRRSYYRKVERHSKEIQPQAQVQTQAQSPAVLQ</sequence>
<proteinExistence type="predicted"/>
<comment type="cofactor">
    <cofactor evidence="2">
        <name>Mg(2+)</name>
        <dbReference type="ChEBI" id="CHEBI:18420"/>
    </cofactor>
</comment>
<dbReference type="GO" id="GO:0031123">
    <property type="term" value="P:RNA 3'-end processing"/>
    <property type="evidence" value="ECO:0007669"/>
    <property type="project" value="TreeGrafter"/>
</dbReference>
<accession>A0AA36GX85</accession>
<evidence type="ECO:0000313" key="9">
    <source>
        <dbReference type="Proteomes" id="UP001176961"/>
    </source>
</evidence>
<comment type="caution">
    <text evidence="8">The sequence shown here is derived from an EMBL/GenBank/DDBJ whole genome shotgun (WGS) entry which is preliminary data.</text>
</comment>
<evidence type="ECO:0000313" key="8">
    <source>
        <dbReference type="EMBL" id="CAJ0599972.1"/>
    </source>
</evidence>
<dbReference type="GO" id="GO:0019899">
    <property type="term" value="F:enzyme binding"/>
    <property type="evidence" value="ECO:0007669"/>
    <property type="project" value="UniProtKB-ARBA"/>
</dbReference>
<dbReference type="EMBL" id="CATQJL010000223">
    <property type="protein sequence ID" value="CAJ0599972.1"/>
    <property type="molecule type" value="Genomic_DNA"/>
</dbReference>
<protein>
    <recommendedName>
        <fullName evidence="7">C2H2-type domain-containing protein</fullName>
    </recommendedName>
</protein>
<feature type="compositionally biased region" description="Polar residues" evidence="6">
    <location>
        <begin position="49"/>
        <end position="63"/>
    </location>
</feature>
<dbReference type="CDD" id="cd05402">
    <property type="entry name" value="NT_PAP_TUTase"/>
    <property type="match status" value="1"/>
</dbReference>
<feature type="region of interest" description="Disordered" evidence="6">
    <location>
        <begin position="1733"/>
        <end position="1829"/>
    </location>
</feature>
<name>A0AA36GX85_CYLNA</name>
<evidence type="ECO:0000256" key="3">
    <source>
        <dbReference type="ARBA" id="ARBA00022679"/>
    </source>
</evidence>
<feature type="domain" description="C2H2-type" evidence="7">
    <location>
        <begin position="194"/>
        <end position="216"/>
    </location>
</feature>
<dbReference type="Gene3D" id="3.30.460.10">
    <property type="entry name" value="Beta Polymerase, domain 2"/>
    <property type="match status" value="2"/>
</dbReference>
<dbReference type="SUPFAM" id="SSF81631">
    <property type="entry name" value="PAP/OAS1 substrate-binding domain"/>
    <property type="match status" value="2"/>
</dbReference>
<dbReference type="InterPro" id="IPR001878">
    <property type="entry name" value="Znf_CCHC"/>
</dbReference>
<reference evidence="8" key="1">
    <citation type="submission" date="2023-07" db="EMBL/GenBank/DDBJ databases">
        <authorList>
            <consortium name="CYATHOMIX"/>
        </authorList>
    </citation>
    <scope>NUCLEOTIDE SEQUENCE</scope>
    <source>
        <strain evidence="8">N/A</strain>
    </source>
</reference>
<feature type="region of interest" description="Disordered" evidence="6">
    <location>
        <begin position="903"/>
        <end position="945"/>
    </location>
</feature>
<dbReference type="SUPFAM" id="SSF81301">
    <property type="entry name" value="Nucleotidyltransferase"/>
    <property type="match status" value="2"/>
</dbReference>
<feature type="region of interest" description="Disordered" evidence="6">
    <location>
        <begin position="1250"/>
        <end position="1272"/>
    </location>
</feature>
<feature type="compositionally biased region" description="Basic residues" evidence="6">
    <location>
        <begin position="582"/>
        <end position="591"/>
    </location>
</feature>
<evidence type="ECO:0000256" key="1">
    <source>
        <dbReference type="ARBA" id="ARBA00001936"/>
    </source>
</evidence>
<organism evidence="8 9">
    <name type="scientific">Cylicocyclus nassatus</name>
    <name type="common">Nematode worm</name>
    <dbReference type="NCBI Taxonomy" id="53992"/>
    <lineage>
        <taxon>Eukaryota</taxon>
        <taxon>Metazoa</taxon>
        <taxon>Ecdysozoa</taxon>
        <taxon>Nematoda</taxon>
        <taxon>Chromadorea</taxon>
        <taxon>Rhabditida</taxon>
        <taxon>Rhabditina</taxon>
        <taxon>Rhabditomorpha</taxon>
        <taxon>Strongyloidea</taxon>
        <taxon>Strongylidae</taxon>
        <taxon>Cylicocyclus</taxon>
    </lineage>
</organism>
<dbReference type="PANTHER" id="PTHR12271:SF66">
    <property type="entry name" value="TERMINAL URIDYLYLTRANSFERASE TAILOR"/>
    <property type="match status" value="1"/>
</dbReference>
<dbReference type="Pfam" id="PF22600">
    <property type="entry name" value="MTPAP-like_central"/>
    <property type="match status" value="1"/>
</dbReference>
<dbReference type="InterPro" id="IPR036875">
    <property type="entry name" value="Znf_CCHC_sf"/>
</dbReference>
<evidence type="ECO:0000259" key="7">
    <source>
        <dbReference type="PROSITE" id="PS00028"/>
    </source>
</evidence>
<dbReference type="GO" id="GO:0005737">
    <property type="term" value="C:cytoplasm"/>
    <property type="evidence" value="ECO:0007669"/>
    <property type="project" value="UniProtKB-ARBA"/>
</dbReference>
<dbReference type="GO" id="GO:0050265">
    <property type="term" value="F:RNA uridylyltransferase activity"/>
    <property type="evidence" value="ECO:0007669"/>
    <property type="project" value="TreeGrafter"/>
</dbReference>
<feature type="compositionally biased region" description="Basic and acidic residues" evidence="6">
    <location>
        <begin position="1059"/>
        <end position="1069"/>
    </location>
</feature>
<dbReference type="GO" id="GO:0003676">
    <property type="term" value="F:nucleic acid binding"/>
    <property type="evidence" value="ECO:0007669"/>
    <property type="project" value="InterPro"/>
</dbReference>
<dbReference type="GO" id="GO:1990817">
    <property type="term" value="F:poly(A) RNA polymerase activity"/>
    <property type="evidence" value="ECO:0007669"/>
    <property type="project" value="UniProtKB-ARBA"/>
</dbReference>
<feature type="compositionally biased region" description="Polar residues" evidence="6">
    <location>
        <begin position="1775"/>
        <end position="1789"/>
    </location>
</feature>
<keyword evidence="4" id="KW-0479">Metal-binding</keyword>
<dbReference type="SUPFAM" id="SSF57756">
    <property type="entry name" value="Retrovirus zinc finger-like domains"/>
    <property type="match status" value="1"/>
</dbReference>
<dbReference type="Proteomes" id="UP001176961">
    <property type="component" value="Unassembled WGS sequence"/>
</dbReference>
<feature type="compositionally biased region" description="Low complexity" evidence="6">
    <location>
        <begin position="1257"/>
        <end position="1266"/>
    </location>
</feature>
<dbReference type="PROSITE" id="PS00028">
    <property type="entry name" value="ZINC_FINGER_C2H2_1"/>
    <property type="match status" value="1"/>
</dbReference>
<dbReference type="Gene3D" id="1.10.1410.10">
    <property type="match status" value="2"/>
</dbReference>
<dbReference type="InterPro" id="IPR054708">
    <property type="entry name" value="MTPAP-like_central"/>
</dbReference>
<feature type="compositionally biased region" description="Basic and acidic residues" evidence="6">
    <location>
        <begin position="903"/>
        <end position="919"/>
    </location>
</feature>
<evidence type="ECO:0000256" key="4">
    <source>
        <dbReference type="ARBA" id="ARBA00022723"/>
    </source>
</evidence>
<dbReference type="InterPro" id="IPR043519">
    <property type="entry name" value="NT_sf"/>
</dbReference>
<evidence type="ECO:0000256" key="5">
    <source>
        <dbReference type="ARBA" id="ARBA00022842"/>
    </source>
</evidence>
<feature type="region of interest" description="Disordered" evidence="6">
    <location>
        <begin position="1"/>
        <end position="75"/>
    </location>
</feature>
<keyword evidence="9" id="KW-1185">Reference proteome</keyword>
<dbReference type="Pfam" id="PF03828">
    <property type="entry name" value="PAP_assoc"/>
    <property type="match status" value="1"/>
</dbReference>
<evidence type="ECO:0000256" key="6">
    <source>
        <dbReference type="SAM" id="MobiDB-lite"/>
    </source>
</evidence>
<dbReference type="InterPro" id="IPR002058">
    <property type="entry name" value="PAP_assoc"/>
</dbReference>
<feature type="region of interest" description="Disordered" evidence="6">
    <location>
        <begin position="580"/>
        <end position="610"/>
    </location>
</feature>
<gene>
    <name evidence="8" type="ORF">CYNAS_LOCUS11955</name>
</gene>